<dbReference type="OrthoDB" id="3622772at2"/>
<evidence type="ECO:0000259" key="1">
    <source>
        <dbReference type="Pfam" id="PF14594"/>
    </source>
</evidence>
<sequence length="375" mass="41447">MWKVFLRNPSREREGEVDDFTQLDAVVRFCDVGTWSLEMDGRARHAAALATPGYGIELVRDDTTTVTTGPMRHRVWSRDGDSLKLKVHGFDDNVWLKRRLAHPQPATSAPPYNSTEYDVRTGVASTVLRQYVDVNAGTGALVPRRVAGLDLDTDPLLGSDVTGRARWQNLLTLLQELAIAGGNLGFRVAKDTTDLLFQVYEPTDRTSDVMLSVELGNLYGYEYESEVSTVNYAYVGGGGEGTARTVQELGDTDDAITWGRIEQWVDRRDTTDADELTQELTKTLAEGVGRTGLSVNPVDIEGQTFLQDYDLGDRITYVVDGVASTEVVREARILLTPDGPQKTLPGIAPPGQAEVLALFRRLRMAEARIADLERR</sequence>
<proteinExistence type="predicted"/>
<dbReference type="EMBL" id="RBXR01000001">
    <property type="protein sequence ID" value="RKT67117.1"/>
    <property type="molecule type" value="Genomic_DNA"/>
</dbReference>
<evidence type="ECO:0000313" key="2">
    <source>
        <dbReference type="EMBL" id="RKT67117.1"/>
    </source>
</evidence>
<evidence type="ECO:0000313" key="3">
    <source>
        <dbReference type="Proteomes" id="UP000272729"/>
    </source>
</evidence>
<keyword evidence="3" id="KW-1185">Reference proteome</keyword>
<dbReference type="RefSeq" id="WP_121217181.1">
    <property type="nucleotide sequence ID" value="NZ_JBIUBA010000046.1"/>
</dbReference>
<dbReference type="InterPro" id="IPR029432">
    <property type="entry name" value="Gp28/Gp37-like_dom"/>
</dbReference>
<dbReference type="Pfam" id="PF14594">
    <property type="entry name" value="Sipho_Gp37"/>
    <property type="match status" value="1"/>
</dbReference>
<gene>
    <name evidence="2" type="ORF">DFJ66_0285</name>
</gene>
<organism evidence="2 3">
    <name type="scientific">Saccharothrix variisporea</name>
    <dbReference type="NCBI Taxonomy" id="543527"/>
    <lineage>
        <taxon>Bacteria</taxon>
        <taxon>Bacillati</taxon>
        <taxon>Actinomycetota</taxon>
        <taxon>Actinomycetes</taxon>
        <taxon>Pseudonocardiales</taxon>
        <taxon>Pseudonocardiaceae</taxon>
        <taxon>Saccharothrix</taxon>
    </lineage>
</organism>
<feature type="domain" description="Gp28/Gp37-like" evidence="1">
    <location>
        <begin position="4"/>
        <end position="341"/>
    </location>
</feature>
<dbReference type="Proteomes" id="UP000272729">
    <property type="component" value="Unassembled WGS sequence"/>
</dbReference>
<protein>
    <submittedName>
        <fullName evidence="2">ReqiPepy6 Gp37-like protein</fullName>
    </submittedName>
</protein>
<dbReference type="AlphaFoldDB" id="A0A495WZP9"/>
<name>A0A495WZP9_9PSEU</name>
<accession>A0A495WZP9</accession>
<reference evidence="2 3" key="1">
    <citation type="submission" date="2018-10" db="EMBL/GenBank/DDBJ databases">
        <title>Sequencing the genomes of 1000 actinobacteria strains.</title>
        <authorList>
            <person name="Klenk H.-P."/>
        </authorList>
    </citation>
    <scope>NUCLEOTIDE SEQUENCE [LARGE SCALE GENOMIC DNA]</scope>
    <source>
        <strain evidence="2 3">DSM 43911</strain>
    </source>
</reference>
<comment type="caution">
    <text evidence="2">The sequence shown here is derived from an EMBL/GenBank/DDBJ whole genome shotgun (WGS) entry which is preliminary data.</text>
</comment>